<organism evidence="2 3">
    <name type="scientific">Qipengyuania benthica</name>
    <dbReference type="NCBI Taxonomy" id="3067651"/>
    <lineage>
        <taxon>Bacteria</taxon>
        <taxon>Pseudomonadati</taxon>
        <taxon>Pseudomonadota</taxon>
        <taxon>Alphaproteobacteria</taxon>
        <taxon>Sphingomonadales</taxon>
        <taxon>Erythrobacteraceae</taxon>
        <taxon>Qipengyuania</taxon>
    </lineage>
</organism>
<dbReference type="InterPro" id="IPR011335">
    <property type="entry name" value="Restrct_endonuc-II-like"/>
</dbReference>
<dbReference type="EMBL" id="JAVAIL010000001">
    <property type="protein sequence ID" value="MDP4538299.1"/>
    <property type="molecule type" value="Genomic_DNA"/>
</dbReference>
<gene>
    <name evidence="2" type="ORF">Q9K01_01480</name>
</gene>
<dbReference type="CDD" id="cd01038">
    <property type="entry name" value="Endonuclease_DUF559"/>
    <property type="match status" value="1"/>
</dbReference>
<feature type="domain" description="DUF559" evidence="1">
    <location>
        <begin position="7"/>
        <end position="112"/>
    </location>
</feature>
<protein>
    <submittedName>
        <fullName evidence="2">DUF559 domain-containing protein</fullName>
    </submittedName>
</protein>
<dbReference type="Gene3D" id="3.40.960.10">
    <property type="entry name" value="VSR Endonuclease"/>
    <property type="match status" value="1"/>
</dbReference>
<evidence type="ECO:0000313" key="3">
    <source>
        <dbReference type="Proteomes" id="UP001235664"/>
    </source>
</evidence>
<comment type="caution">
    <text evidence="2">The sequence shown here is derived from an EMBL/GenBank/DDBJ whole genome shotgun (WGS) entry which is preliminary data.</text>
</comment>
<accession>A0ABT9H5H3</accession>
<sequence length="128" mass="14818">MPEWKTRNTQRARDLRNAATPAERMLWTHLSRSQLGAKFSRQMPVGPYYADFLCRSHRLVVELDGHSHEMQTEHDGLRDAFLHREGYRVMRFTNDEVLNDMEGVAIAIQVALKDRPTPDPSRKREGGS</sequence>
<dbReference type="InterPro" id="IPR047216">
    <property type="entry name" value="Endonuclease_DUF559_bact"/>
</dbReference>
<name>A0ABT9H5H3_9SPHN</name>
<proteinExistence type="predicted"/>
<dbReference type="Proteomes" id="UP001235664">
    <property type="component" value="Unassembled WGS sequence"/>
</dbReference>
<keyword evidence="3" id="KW-1185">Reference proteome</keyword>
<dbReference type="PANTHER" id="PTHR38590:SF1">
    <property type="entry name" value="BLL0828 PROTEIN"/>
    <property type="match status" value="1"/>
</dbReference>
<dbReference type="PANTHER" id="PTHR38590">
    <property type="entry name" value="BLL0828 PROTEIN"/>
    <property type="match status" value="1"/>
</dbReference>
<dbReference type="InterPro" id="IPR007569">
    <property type="entry name" value="DUF559"/>
</dbReference>
<reference evidence="2 3" key="1">
    <citation type="submission" date="2023-08" db="EMBL/GenBank/DDBJ databases">
        <title>genomic of DY56.</title>
        <authorList>
            <person name="Wang Y."/>
        </authorList>
    </citation>
    <scope>NUCLEOTIDE SEQUENCE [LARGE SCALE GENOMIC DNA]</scope>
    <source>
        <strain evidence="2 3">DY56-A-20</strain>
    </source>
</reference>
<dbReference type="Pfam" id="PF04480">
    <property type="entry name" value="DUF559"/>
    <property type="match status" value="1"/>
</dbReference>
<dbReference type="SUPFAM" id="SSF52980">
    <property type="entry name" value="Restriction endonuclease-like"/>
    <property type="match status" value="1"/>
</dbReference>
<evidence type="ECO:0000259" key="1">
    <source>
        <dbReference type="Pfam" id="PF04480"/>
    </source>
</evidence>
<evidence type="ECO:0000313" key="2">
    <source>
        <dbReference type="EMBL" id="MDP4538299.1"/>
    </source>
</evidence>
<dbReference type="RefSeq" id="WP_305928441.1">
    <property type="nucleotide sequence ID" value="NZ_JAVAIL010000001.1"/>
</dbReference>